<proteinExistence type="predicted"/>
<organism evidence="1 2">
    <name type="scientific">Suttonella ornithocola</name>
    <dbReference type="NCBI Taxonomy" id="279832"/>
    <lineage>
        <taxon>Bacteria</taxon>
        <taxon>Pseudomonadati</taxon>
        <taxon>Pseudomonadota</taxon>
        <taxon>Gammaproteobacteria</taxon>
        <taxon>Cardiobacteriales</taxon>
        <taxon>Cardiobacteriaceae</taxon>
        <taxon>Suttonella</taxon>
    </lineage>
</organism>
<evidence type="ECO:0000313" key="1">
    <source>
        <dbReference type="EMBL" id="SUO94990.1"/>
    </source>
</evidence>
<accession>A0A380MQW6</accession>
<name>A0A380MQW6_9GAMM</name>
<protein>
    <submittedName>
        <fullName evidence="1">Uncharacterized protein</fullName>
    </submittedName>
</protein>
<sequence length="67" mass="7924">MSLAFIQADEAQVANISKEKQTNVVYELKMFSYITNFPKNVYDVNPIYTETFAKKHKIEKFQILKIY</sequence>
<gene>
    <name evidence="1" type="ORF">NCTC13337_01031</name>
</gene>
<dbReference type="EMBL" id="UHIC01000001">
    <property type="protein sequence ID" value="SUO94990.1"/>
    <property type="molecule type" value="Genomic_DNA"/>
</dbReference>
<evidence type="ECO:0000313" key="2">
    <source>
        <dbReference type="Proteomes" id="UP000254601"/>
    </source>
</evidence>
<reference evidence="1 2" key="1">
    <citation type="submission" date="2018-06" db="EMBL/GenBank/DDBJ databases">
        <authorList>
            <consortium name="Pathogen Informatics"/>
            <person name="Doyle S."/>
        </authorList>
    </citation>
    <scope>NUCLEOTIDE SEQUENCE [LARGE SCALE GENOMIC DNA]</scope>
    <source>
        <strain evidence="1 2">NCTC13337</strain>
    </source>
</reference>
<dbReference type="Proteomes" id="UP000254601">
    <property type="component" value="Unassembled WGS sequence"/>
</dbReference>
<dbReference type="AlphaFoldDB" id="A0A380MQW6"/>
<keyword evidence="2" id="KW-1185">Reference proteome</keyword>